<dbReference type="SMART" id="SM00283">
    <property type="entry name" value="MA"/>
    <property type="match status" value="1"/>
</dbReference>
<dbReference type="InterPro" id="IPR004089">
    <property type="entry name" value="MCPsignal_dom"/>
</dbReference>
<dbReference type="Pfam" id="PF00015">
    <property type="entry name" value="MCPsignal"/>
    <property type="match status" value="1"/>
</dbReference>
<evidence type="ECO:0000313" key="4">
    <source>
        <dbReference type="EMBL" id="MBC9786351.1"/>
    </source>
</evidence>
<evidence type="ECO:0000259" key="3">
    <source>
        <dbReference type="PROSITE" id="PS50111"/>
    </source>
</evidence>
<evidence type="ECO:0000256" key="1">
    <source>
        <dbReference type="ARBA" id="ARBA00023224"/>
    </source>
</evidence>
<keyword evidence="1 2" id="KW-0807">Transducer</keyword>
<feature type="domain" description="Methyl-accepting transducer" evidence="3">
    <location>
        <begin position="106"/>
        <end position="271"/>
    </location>
</feature>
<dbReference type="PANTHER" id="PTHR32089">
    <property type="entry name" value="METHYL-ACCEPTING CHEMOTAXIS PROTEIN MCPB"/>
    <property type="match status" value="1"/>
</dbReference>
<dbReference type="RefSeq" id="WP_188041774.1">
    <property type="nucleotide sequence ID" value="NZ_JACVHF010000034.1"/>
</dbReference>
<sequence length="271" mass="28817">MSKLDIIAEYAELFQKLTPLDCTVMIANTEGIIIKLLQAKEYSLNATVGEKVASTGSIAESLRTRKEVQQILSKELYGVPIKTLSIPIFEDGVLIGVIATGTSMIAQETLQSAAHSIAITSEQISETTQELAGTASQLANNLLNLTSNGEKISTNVKKTDEILNFVSEVAANSNLLGLNAAIEAARAGEHGRGFAVVAEEIRKMADNSGKAVRDINKILSDIQKDVNGMVQVLTETAGIGERQAAATEEISASMEQLATAAENIEKITSII</sequence>
<accession>A0ABR7T9F2</accession>
<proteinExistence type="predicted"/>
<keyword evidence="5" id="KW-1185">Reference proteome</keyword>
<evidence type="ECO:0000256" key="2">
    <source>
        <dbReference type="PROSITE-ProRule" id="PRU00284"/>
    </source>
</evidence>
<dbReference type="Proteomes" id="UP000617402">
    <property type="component" value="Unassembled WGS sequence"/>
</dbReference>
<dbReference type="Gene3D" id="1.10.287.950">
    <property type="entry name" value="Methyl-accepting chemotaxis protein"/>
    <property type="match status" value="1"/>
</dbReference>
<dbReference type="SUPFAM" id="SSF58104">
    <property type="entry name" value="Methyl-accepting chemotaxis protein (MCP) signaling domain"/>
    <property type="match status" value="1"/>
</dbReference>
<comment type="caution">
    <text evidence="4">The sequence shown here is derived from an EMBL/GenBank/DDBJ whole genome shotgun (WGS) entry which is preliminary data.</text>
</comment>
<dbReference type="EMBL" id="JACVHF010000034">
    <property type="protein sequence ID" value="MBC9786351.1"/>
    <property type="molecule type" value="Genomic_DNA"/>
</dbReference>
<evidence type="ECO:0000313" key="5">
    <source>
        <dbReference type="Proteomes" id="UP000617402"/>
    </source>
</evidence>
<dbReference type="PROSITE" id="PS50111">
    <property type="entry name" value="CHEMOTAXIS_TRANSDUC_2"/>
    <property type="match status" value="1"/>
</dbReference>
<protein>
    <recommendedName>
        <fullName evidence="3">Methyl-accepting transducer domain-containing protein</fullName>
    </recommendedName>
</protein>
<dbReference type="PANTHER" id="PTHR32089:SF112">
    <property type="entry name" value="LYSOZYME-LIKE PROTEIN-RELATED"/>
    <property type="match status" value="1"/>
</dbReference>
<reference evidence="4 5" key="1">
    <citation type="submission" date="2020-07" db="EMBL/GenBank/DDBJ databases">
        <title>Draft whole-genome sequence of Heliobacterium chlorum DSM 3682, type strain.</title>
        <authorList>
            <person name="Kyndt J.A."/>
            <person name="Meyer T.E."/>
            <person name="Imhoff J.F."/>
        </authorList>
    </citation>
    <scope>NUCLEOTIDE SEQUENCE [LARGE SCALE GENOMIC DNA]</scope>
    <source>
        <strain evidence="4 5">DSM 3682</strain>
    </source>
</reference>
<name>A0ABR7T9F2_HELCL</name>
<organism evidence="4 5">
    <name type="scientific">Heliobacterium chlorum</name>
    <dbReference type="NCBI Taxonomy" id="2698"/>
    <lineage>
        <taxon>Bacteria</taxon>
        <taxon>Bacillati</taxon>
        <taxon>Bacillota</taxon>
        <taxon>Clostridia</taxon>
        <taxon>Eubacteriales</taxon>
        <taxon>Heliobacteriaceae</taxon>
        <taxon>Heliobacterium</taxon>
    </lineage>
</organism>
<gene>
    <name evidence="4" type="ORF">H1S01_17985</name>
</gene>